<evidence type="ECO:0000256" key="1">
    <source>
        <dbReference type="ARBA" id="ARBA00022722"/>
    </source>
</evidence>
<dbReference type="EMBL" id="PDEQ01000001">
    <property type="protein sequence ID" value="PEN15257.1"/>
    <property type="molecule type" value="Genomic_DNA"/>
</dbReference>
<dbReference type="InterPro" id="IPR012337">
    <property type="entry name" value="RNaseH-like_sf"/>
</dbReference>
<accession>A0A2A8D372</accession>
<keyword evidence="3" id="KW-0269">Exonuclease</keyword>
<evidence type="ECO:0000313" key="6">
    <source>
        <dbReference type="Proteomes" id="UP000220102"/>
    </source>
</evidence>
<comment type="caution">
    <text evidence="5">The sequence shown here is derived from an EMBL/GenBank/DDBJ whole genome shotgun (WGS) entry which is preliminary data.</text>
</comment>
<dbReference type="GO" id="GO:0003887">
    <property type="term" value="F:DNA-directed DNA polymerase activity"/>
    <property type="evidence" value="ECO:0007669"/>
    <property type="project" value="InterPro"/>
</dbReference>
<name>A0A2A8D372_9BACT</name>
<dbReference type="NCBIfam" id="TIGR00573">
    <property type="entry name" value="dnaq"/>
    <property type="match status" value="1"/>
</dbReference>
<dbReference type="AlphaFoldDB" id="A0A2A8D372"/>
<dbReference type="InterPro" id="IPR036397">
    <property type="entry name" value="RNaseH_sf"/>
</dbReference>
<dbReference type="SUPFAM" id="SSF53098">
    <property type="entry name" value="Ribonuclease H-like"/>
    <property type="match status" value="1"/>
</dbReference>
<proteinExistence type="predicted"/>
<evidence type="ECO:0000313" key="5">
    <source>
        <dbReference type="EMBL" id="PEN15257.1"/>
    </source>
</evidence>
<evidence type="ECO:0000259" key="4">
    <source>
        <dbReference type="SMART" id="SM00479"/>
    </source>
</evidence>
<gene>
    <name evidence="5" type="ORF">CRI94_02975</name>
</gene>
<dbReference type="Gene3D" id="3.30.420.10">
    <property type="entry name" value="Ribonuclease H-like superfamily/Ribonuclease H"/>
    <property type="match status" value="1"/>
</dbReference>
<dbReference type="Pfam" id="PF00929">
    <property type="entry name" value="RNase_T"/>
    <property type="match status" value="1"/>
</dbReference>
<dbReference type="RefSeq" id="WP_098074157.1">
    <property type="nucleotide sequence ID" value="NZ_PDEQ01000001.1"/>
</dbReference>
<dbReference type="GO" id="GO:0008408">
    <property type="term" value="F:3'-5' exonuclease activity"/>
    <property type="evidence" value="ECO:0007669"/>
    <property type="project" value="TreeGrafter"/>
</dbReference>
<evidence type="ECO:0000256" key="3">
    <source>
        <dbReference type="ARBA" id="ARBA00022839"/>
    </source>
</evidence>
<keyword evidence="6" id="KW-1185">Reference proteome</keyword>
<organism evidence="5 6">
    <name type="scientific">Longibacter salinarum</name>
    <dbReference type="NCBI Taxonomy" id="1850348"/>
    <lineage>
        <taxon>Bacteria</taxon>
        <taxon>Pseudomonadati</taxon>
        <taxon>Rhodothermota</taxon>
        <taxon>Rhodothermia</taxon>
        <taxon>Rhodothermales</taxon>
        <taxon>Salisaetaceae</taxon>
        <taxon>Longibacter</taxon>
    </lineage>
</organism>
<dbReference type="PANTHER" id="PTHR30231:SF4">
    <property type="entry name" value="PROTEIN NEN2"/>
    <property type="match status" value="1"/>
</dbReference>
<dbReference type="CDD" id="cd06127">
    <property type="entry name" value="DEDDh"/>
    <property type="match status" value="1"/>
</dbReference>
<dbReference type="GO" id="GO:0003677">
    <property type="term" value="F:DNA binding"/>
    <property type="evidence" value="ECO:0007669"/>
    <property type="project" value="InterPro"/>
</dbReference>
<dbReference type="InterPro" id="IPR006054">
    <property type="entry name" value="DnaQ"/>
</dbReference>
<dbReference type="SMART" id="SM00479">
    <property type="entry name" value="EXOIII"/>
    <property type="match status" value="1"/>
</dbReference>
<evidence type="ECO:0000256" key="2">
    <source>
        <dbReference type="ARBA" id="ARBA00022801"/>
    </source>
</evidence>
<reference evidence="5 6" key="1">
    <citation type="submission" date="2017-10" db="EMBL/GenBank/DDBJ databases">
        <title>Draft genome of Longibacter Salinarum.</title>
        <authorList>
            <person name="Goh K.M."/>
            <person name="Shamsir M.S."/>
            <person name="Lim S.W."/>
        </authorList>
    </citation>
    <scope>NUCLEOTIDE SEQUENCE [LARGE SCALE GENOMIC DNA]</scope>
    <source>
        <strain evidence="5 6">KCTC 52045</strain>
    </source>
</reference>
<dbReference type="OrthoDB" id="9803913at2"/>
<protein>
    <submittedName>
        <fullName evidence="5">DNA polymerase III subunit epsilon</fullName>
    </submittedName>
</protein>
<feature type="domain" description="Exonuclease" evidence="4">
    <location>
        <begin position="37"/>
        <end position="210"/>
    </location>
</feature>
<dbReference type="GO" id="GO:0005829">
    <property type="term" value="C:cytosol"/>
    <property type="evidence" value="ECO:0007669"/>
    <property type="project" value="TreeGrafter"/>
</dbReference>
<dbReference type="InterPro" id="IPR013520">
    <property type="entry name" value="Ribonucl_H"/>
</dbReference>
<dbReference type="PANTHER" id="PTHR30231">
    <property type="entry name" value="DNA POLYMERASE III SUBUNIT EPSILON"/>
    <property type="match status" value="1"/>
</dbReference>
<sequence length="221" mass="24548">MIRTLRRKWYRAQANGAMAKYLSVPLPSKREDVRALEFLALDLETTGLDSATDRIVSIGSVRIAGDRILGNSARHTLIQIDGSVQQSATIHQITDTDLDTAVPERSALDATLDELSGRVLLVHHAAMDYGFLNAACHRHYNMPLITRTVDTLKLARHLRERGNQQIKEGELRLHALRTAYGLPRYAAHNALSDAVATAELYLALLPRWAGRDALPLRTILA</sequence>
<keyword evidence="1" id="KW-0540">Nuclease</keyword>
<dbReference type="GO" id="GO:0006260">
    <property type="term" value="P:DNA replication"/>
    <property type="evidence" value="ECO:0007669"/>
    <property type="project" value="InterPro"/>
</dbReference>
<dbReference type="Proteomes" id="UP000220102">
    <property type="component" value="Unassembled WGS sequence"/>
</dbReference>
<keyword evidence="2" id="KW-0378">Hydrolase</keyword>